<dbReference type="EMBL" id="JALJOV010000215">
    <property type="protein sequence ID" value="KAK9865816.1"/>
    <property type="molecule type" value="Genomic_DNA"/>
</dbReference>
<organism evidence="1 2">
    <name type="scientific">Apatococcus fuscideae</name>
    <dbReference type="NCBI Taxonomy" id="2026836"/>
    <lineage>
        <taxon>Eukaryota</taxon>
        <taxon>Viridiplantae</taxon>
        <taxon>Chlorophyta</taxon>
        <taxon>core chlorophytes</taxon>
        <taxon>Trebouxiophyceae</taxon>
        <taxon>Chlorellales</taxon>
        <taxon>Chlorellaceae</taxon>
        <taxon>Apatococcus</taxon>
    </lineage>
</organism>
<dbReference type="AlphaFoldDB" id="A0AAW1TBH8"/>
<name>A0AAW1TBH8_9CHLO</name>
<protein>
    <submittedName>
        <fullName evidence="1">Uncharacterized protein</fullName>
    </submittedName>
</protein>
<sequence length="247" mass="26404">MQPYLPGGSQGQTERPTCEITPSAASQEAAGSSVALTAVENPPDAAILAVEVSSGLQLEGHSRRPTFSVPTARPDVQYVAVVGYPGKADASALARTMKLDAVEATELSSKIVMDVVSSGCMVASPGQLLLCDGRYLHYNASAVGGLSGSIVCPVDQPFCMLGTHLGGFNEDTRVSSEFNTAVSVLHPVWALAYVENVLPAMLSVKHWPEQYMPWALSGWLKYHEPLLRSHGRWTSHASYFLKQYPGA</sequence>
<gene>
    <name evidence="1" type="ORF">WJX84_012055</name>
</gene>
<reference evidence="1 2" key="1">
    <citation type="journal article" date="2024" name="Nat. Commun.">
        <title>Phylogenomics reveals the evolutionary origins of lichenization in chlorophyte algae.</title>
        <authorList>
            <person name="Puginier C."/>
            <person name="Libourel C."/>
            <person name="Otte J."/>
            <person name="Skaloud P."/>
            <person name="Haon M."/>
            <person name="Grisel S."/>
            <person name="Petersen M."/>
            <person name="Berrin J.G."/>
            <person name="Delaux P.M."/>
            <person name="Dal Grande F."/>
            <person name="Keller J."/>
        </authorList>
    </citation>
    <scope>NUCLEOTIDE SEQUENCE [LARGE SCALE GENOMIC DNA]</scope>
    <source>
        <strain evidence="1 2">SAG 2523</strain>
    </source>
</reference>
<accession>A0AAW1TBH8</accession>
<evidence type="ECO:0000313" key="2">
    <source>
        <dbReference type="Proteomes" id="UP001485043"/>
    </source>
</evidence>
<keyword evidence="2" id="KW-1185">Reference proteome</keyword>
<evidence type="ECO:0000313" key="1">
    <source>
        <dbReference type="EMBL" id="KAK9865816.1"/>
    </source>
</evidence>
<comment type="caution">
    <text evidence="1">The sequence shown here is derived from an EMBL/GenBank/DDBJ whole genome shotgun (WGS) entry which is preliminary data.</text>
</comment>
<dbReference type="Proteomes" id="UP001485043">
    <property type="component" value="Unassembled WGS sequence"/>
</dbReference>
<proteinExistence type="predicted"/>